<protein>
    <submittedName>
        <fullName evidence="1">Uncharacterized protein</fullName>
    </submittedName>
</protein>
<feature type="non-terminal residue" evidence="1">
    <location>
        <position position="88"/>
    </location>
</feature>
<gene>
    <name evidence="1" type="ORF">Goarm_002474</name>
</gene>
<organism evidence="1 2">
    <name type="scientific">Gossypium armourianum</name>
    <dbReference type="NCBI Taxonomy" id="34283"/>
    <lineage>
        <taxon>Eukaryota</taxon>
        <taxon>Viridiplantae</taxon>
        <taxon>Streptophyta</taxon>
        <taxon>Embryophyta</taxon>
        <taxon>Tracheophyta</taxon>
        <taxon>Spermatophyta</taxon>
        <taxon>Magnoliopsida</taxon>
        <taxon>eudicotyledons</taxon>
        <taxon>Gunneridae</taxon>
        <taxon>Pentapetalae</taxon>
        <taxon>rosids</taxon>
        <taxon>malvids</taxon>
        <taxon>Malvales</taxon>
        <taxon>Malvaceae</taxon>
        <taxon>Malvoideae</taxon>
        <taxon>Gossypium</taxon>
    </lineage>
</organism>
<sequence length="88" mass="10382">SSSFQFELGNSLKHRNRSHQTFNCTLQIQQSPFKTQSLSTISRKFYGFTERVYGSFSVAEVFADKILSWFKAFSFKCYKEVHFVCFLR</sequence>
<dbReference type="Proteomes" id="UP000593575">
    <property type="component" value="Unassembled WGS sequence"/>
</dbReference>
<proteinExistence type="predicted"/>
<accession>A0A7J9K8C8</accession>
<keyword evidence="2" id="KW-1185">Reference proteome</keyword>
<name>A0A7J9K8C8_9ROSI</name>
<evidence type="ECO:0000313" key="2">
    <source>
        <dbReference type="Proteomes" id="UP000593575"/>
    </source>
</evidence>
<dbReference type="EMBL" id="JABFAE010000012">
    <property type="protein sequence ID" value="MBA0842664.1"/>
    <property type="molecule type" value="Genomic_DNA"/>
</dbReference>
<feature type="non-terminal residue" evidence="1">
    <location>
        <position position="1"/>
    </location>
</feature>
<reference evidence="1 2" key="1">
    <citation type="journal article" date="2019" name="Genome Biol. Evol.">
        <title>Insights into the evolution of the New World diploid cottons (Gossypium, subgenus Houzingenia) based on genome sequencing.</title>
        <authorList>
            <person name="Grover C.E."/>
            <person name="Arick M.A. 2nd"/>
            <person name="Thrash A."/>
            <person name="Conover J.L."/>
            <person name="Sanders W.S."/>
            <person name="Peterson D.G."/>
            <person name="Frelichowski J.E."/>
            <person name="Scheffler J.A."/>
            <person name="Scheffler B.E."/>
            <person name="Wendel J.F."/>
        </authorList>
    </citation>
    <scope>NUCLEOTIDE SEQUENCE [LARGE SCALE GENOMIC DNA]</scope>
    <source>
        <strain evidence="1">6</strain>
        <tissue evidence="1">Leaf</tissue>
    </source>
</reference>
<dbReference type="AlphaFoldDB" id="A0A7J9K8C8"/>
<evidence type="ECO:0000313" key="1">
    <source>
        <dbReference type="EMBL" id="MBA0842664.1"/>
    </source>
</evidence>
<comment type="caution">
    <text evidence="1">The sequence shown here is derived from an EMBL/GenBank/DDBJ whole genome shotgun (WGS) entry which is preliminary data.</text>
</comment>